<evidence type="ECO:0000313" key="1">
    <source>
        <dbReference type="EMBL" id="GFT94056.1"/>
    </source>
</evidence>
<dbReference type="Proteomes" id="UP000887013">
    <property type="component" value="Unassembled WGS sequence"/>
</dbReference>
<accession>A0A8X6UA48</accession>
<gene>
    <name evidence="1" type="primary">TY3B-G_210</name>
    <name evidence="1" type="ORF">NPIL_51641</name>
</gene>
<evidence type="ECO:0000313" key="2">
    <source>
        <dbReference type="Proteomes" id="UP000887013"/>
    </source>
</evidence>
<comment type="caution">
    <text evidence="1">The sequence shown here is derived from an EMBL/GenBank/DDBJ whole genome shotgun (WGS) entry which is preliminary data.</text>
</comment>
<dbReference type="EMBL" id="BMAW01121462">
    <property type="protein sequence ID" value="GFT94056.1"/>
    <property type="molecule type" value="Genomic_DNA"/>
</dbReference>
<dbReference type="AlphaFoldDB" id="A0A8X6UA48"/>
<keyword evidence="2" id="KW-1185">Reference proteome</keyword>
<organism evidence="1 2">
    <name type="scientific">Nephila pilipes</name>
    <name type="common">Giant wood spider</name>
    <name type="synonym">Nephila maculata</name>
    <dbReference type="NCBI Taxonomy" id="299642"/>
    <lineage>
        <taxon>Eukaryota</taxon>
        <taxon>Metazoa</taxon>
        <taxon>Ecdysozoa</taxon>
        <taxon>Arthropoda</taxon>
        <taxon>Chelicerata</taxon>
        <taxon>Arachnida</taxon>
        <taxon>Araneae</taxon>
        <taxon>Araneomorphae</taxon>
        <taxon>Entelegynae</taxon>
        <taxon>Araneoidea</taxon>
        <taxon>Nephilidae</taxon>
        <taxon>Nephila</taxon>
    </lineage>
</organism>
<proteinExistence type="predicted"/>
<dbReference type="OrthoDB" id="6932368at2759"/>
<name>A0A8X6UA48_NEPPI</name>
<protein>
    <submittedName>
        <fullName evidence="1">Transposon Ty3-G Gag-Pol polyprotein</fullName>
    </submittedName>
</protein>
<reference evidence="1" key="1">
    <citation type="submission" date="2020-08" db="EMBL/GenBank/DDBJ databases">
        <title>Multicomponent nature underlies the extraordinary mechanical properties of spider dragline silk.</title>
        <authorList>
            <person name="Kono N."/>
            <person name="Nakamura H."/>
            <person name="Mori M."/>
            <person name="Yoshida Y."/>
            <person name="Ohtoshi R."/>
            <person name="Malay A.D."/>
            <person name="Moran D.A.P."/>
            <person name="Tomita M."/>
            <person name="Numata K."/>
            <person name="Arakawa K."/>
        </authorList>
    </citation>
    <scope>NUCLEOTIDE SEQUENCE</scope>
</reference>
<sequence>MRRCAKSHSVPDKLILELFQQHLPTRVQSILAAVSPMALENIAKRADRVMEVTPIATKFRKVKIAVKISITHFKNTILQNQKYIYKQSLYYYKFGTAAQKCCPPCNFARKRDLPVVHYIQTTSQLVTAKAPLITSDRLRIPKAEFQNMIDLGHTWTSKSNYASPLHMIPKQGSPVGD</sequence>